<dbReference type="EMBL" id="AKHW03000483">
    <property type="protein sequence ID" value="KYO47058.1"/>
    <property type="molecule type" value="Genomic_DNA"/>
</dbReference>
<keyword evidence="1" id="KW-0812">Transmembrane</keyword>
<comment type="caution">
    <text evidence="2">The sequence shown here is derived from an EMBL/GenBank/DDBJ whole genome shotgun (WGS) entry which is preliminary data.</text>
</comment>
<proteinExistence type="predicted"/>
<keyword evidence="3" id="KW-1185">Reference proteome</keyword>
<protein>
    <submittedName>
        <fullName evidence="2">Uncharacterized protein</fullName>
    </submittedName>
</protein>
<feature type="transmembrane region" description="Helical" evidence="1">
    <location>
        <begin position="12"/>
        <end position="32"/>
    </location>
</feature>
<reference evidence="2 3" key="1">
    <citation type="journal article" date="2012" name="Genome Biol.">
        <title>Sequencing three crocodilian genomes to illuminate the evolution of archosaurs and amniotes.</title>
        <authorList>
            <person name="St John J.A."/>
            <person name="Braun E.L."/>
            <person name="Isberg S.R."/>
            <person name="Miles L.G."/>
            <person name="Chong A.Y."/>
            <person name="Gongora J."/>
            <person name="Dalzell P."/>
            <person name="Moran C."/>
            <person name="Bed'hom B."/>
            <person name="Abzhanov A."/>
            <person name="Burgess S.C."/>
            <person name="Cooksey A.M."/>
            <person name="Castoe T.A."/>
            <person name="Crawford N.G."/>
            <person name="Densmore L.D."/>
            <person name="Drew J.C."/>
            <person name="Edwards S.V."/>
            <person name="Faircloth B.C."/>
            <person name="Fujita M.K."/>
            <person name="Greenwold M.J."/>
            <person name="Hoffmann F.G."/>
            <person name="Howard J.M."/>
            <person name="Iguchi T."/>
            <person name="Janes D.E."/>
            <person name="Khan S.Y."/>
            <person name="Kohno S."/>
            <person name="de Koning A.J."/>
            <person name="Lance S.L."/>
            <person name="McCarthy F.M."/>
            <person name="McCormack J.E."/>
            <person name="Merchant M.E."/>
            <person name="Peterson D.G."/>
            <person name="Pollock D.D."/>
            <person name="Pourmand N."/>
            <person name="Raney B.J."/>
            <person name="Roessler K.A."/>
            <person name="Sanford J.R."/>
            <person name="Sawyer R.H."/>
            <person name="Schmidt C.J."/>
            <person name="Triplett E.W."/>
            <person name="Tuberville T.D."/>
            <person name="Venegas-Anaya M."/>
            <person name="Howard J.T."/>
            <person name="Jarvis E.D."/>
            <person name="Guillette L.J.Jr."/>
            <person name="Glenn T.C."/>
            <person name="Green R.E."/>
            <person name="Ray D.A."/>
        </authorList>
    </citation>
    <scope>NUCLEOTIDE SEQUENCE [LARGE SCALE GENOMIC DNA]</scope>
    <source>
        <strain evidence="2">KSC_2009_1</strain>
    </source>
</reference>
<dbReference type="Proteomes" id="UP000050525">
    <property type="component" value="Unassembled WGS sequence"/>
</dbReference>
<keyword evidence="1" id="KW-0472">Membrane</keyword>
<evidence type="ECO:0000313" key="2">
    <source>
        <dbReference type="EMBL" id="KYO47058.1"/>
    </source>
</evidence>
<dbReference type="AlphaFoldDB" id="A0A151PDI5"/>
<evidence type="ECO:0000256" key="1">
    <source>
        <dbReference type="SAM" id="Phobius"/>
    </source>
</evidence>
<sequence length="82" mass="9285">MVQAPWDKQWLGAFWMIWTTFLDLLELVDLLVEWQDTTMQQPLPTDTKLAITLLKPAMPASPHYVSHFGMGKAATGEAILEV</sequence>
<accession>A0A151PDI5</accession>
<organism evidence="2 3">
    <name type="scientific">Alligator mississippiensis</name>
    <name type="common">American alligator</name>
    <dbReference type="NCBI Taxonomy" id="8496"/>
    <lineage>
        <taxon>Eukaryota</taxon>
        <taxon>Metazoa</taxon>
        <taxon>Chordata</taxon>
        <taxon>Craniata</taxon>
        <taxon>Vertebrata</taxon>
        <taxon>Euteleostomi</taxon>
        <taxon>Archelosauria</taxon>
        <taxon>Archosauria</taxon>
        <taxon>Crocodylia</taxon>
        <taxon>Alligatoridae</taxon>
        <taxon>Alligatorinae</taxon>
        <taxon>Alligator</taxon>
    </lineage>
</organism>
<name>A0A151PDI5_ALLMI</name>
<keyword evidence="1" id="KW-1133">Transmembrane helix</keyword>
<evidence type="ECO:0000313" key="3">
    <source>
        <dbReference type="Proteomes" id="UP000050525"/>
    </source>
</evidence>
<gene>
    <name evidence="2" type="ORF">Y1Q_0013978</name>
</gene>